<protein>
    <recommendedName>
        <fullName evidence="4">Carboxypeptidase regulatory-like domain-containing protein</fullName>
    </recommendedName>
</protein>
<evidence type="ECO:0000313" key="3">
    <source>
        <dbReference type="Proteomes" id="UP000645610"/>
    </source>
</evidence>
<evidence type="ECO:0000256" key="1">
    <source>
        <dbReference type="SAM" id="SignalP"/>
    </source>
</evidence>
<dbReference type="RefSeq" id="WP_196284898.1">
    <property type="nucleotide sequence ID" value="NZ_JADQDP010000001.1"/>
</dbReference>
<sequence>MSTPICLSFRSIKLAFLLATGALAGCQGGKVIHILSYEQGQAKAQEYVRHYSPHQKQGKWVGPPVTLNRLRRTNLAADPVITGGVDIQEPDGKLRPFPGALITIDGAHTFADNSSRYARVIGPGRHRLRVGGVGFLWSEAPALHVERGDSIQVIAHLLPEFRPTMN</sequence>
<proteinExistence type="predicted"/>
<dbReference type="Proteomes" id="UP000645610">
    <property type="component" value="Unassembled WGS sequence"/>
</dbReference>
<evidence type="ECO:0000313" key="2">
    <source>
        <dbReference type="EMBL" id="MBF9140550.1"/>
    </source>
</evidence>
<dbReference type="EMBL" id="JADQDP010000001">
    <property type="protein sequence ID" value="MBF9140550.1"/>
    <property type="molecule type" value="Genomic_DNA"/>
</dbReference>
<comment type="caution">
    <text evidence="2">The sequence shown here is derived from an EMBL/GenBank/DDBJ whole genome shotgun (WGS) entry which is preliminary data.</text>
</comment>
<reference evidence="2 3" key="1">
    <citation type="submission" date="2020-11" db="EMBL/GenBank/DDBJ databases">
        <authorList>
            <person name="Kim M.K."/>
        </authorList>
    </citation>
    <scope>NUCLEOTIDE SEQUENCE [LARGE SCALE GENOMIC DNA]</scope>
    <source>
        <strain evidence="2 3">BT439</strain>
    </source>
</reference>
<keyword evidence="3" id="KW-1185">Reference proteome</keyword>
<feature type="chain" id="PRO_5036699694" description="Carboxypeptidase regulatory-like domain-containing protein" evidence="1">
    <location>
        <begin position="25"/>
        <end position="166"/>
    </location>
</feature>
<evidence type="ECO:0008006" key="4">
    <source>
        <dbReference type="Google" id="ProtNLM"/>
    </source>
</evidence>
<name>A0A931FJH9_9BACT</name>
<keyword evidence="1" id="KW-0732">Signal</keyword>
<gene>
    <name evidence="2" type="ORF">I2I01_02830</name>
</gene>
<organism evidence="2 3">
    <name type="scientific">Hymenobacter properus</name>
    <dbReference type="NCBI Taxonomy" id="2791026"/>
    <lineage>
        <taxon>Bacteria</taxon>
        <taxon>Pseudomonadati</taxon>
        <taxon>Bacteroidota</taxon>
        <taxon>Cytophagia</taxon>
        <taxon>Cytophagales</taxon>
        <taxon>Hymenobacteraceae</taxon>
        <taxon>Hymenobacter</taxon>
    </lineage>
</organism>
<accession>A0A931FJH9</accession>
<dbReference type="AlphaFoldDB" id="A0A931FJH9"/>
<feature type="signal peptide" evidence="1">
    <location>
        <begin position="1"/>
        <end position="24"/>
    </location>
</feature>